<dbReference type="KEGG" id="bpw:WESB_2542"/>
<organism evidence="2 3">
    <name type="scientific">Brachyspira pilosicoli WesB</name>
    <dbReference type="NCBI Taxonomy" id="1161918"/>
    <lineage>
        <taxon>Bacteria</taxon>
        <taxon>Pseudomonadati</taxon>
        <taxon>Spirochaetota</taxon>
        <taxon>Spirochaetia</taxon>
        <taxon>Brachyspirales</taxon>
        <taxon>Brachyspiraceae</taxon>
        <taxon>Brachyspira</taxon>
    </lineage>
</organism>
<dbReference type="RefSeq" id="WP_014934055.1">
    <property type="nucleotide sequence ID" value="NC_018604.1"/>
</dbReference>
<evidence type="ECO:0008006" key="4">
    <source>
        <dbReference type="Google" id="ProtNLM"/>
    </source>
</evidence>
<feature type="chain" id="PRO_5003835481" description="Lipoprotein" evidence="1">
    <location>
        <begin position="19"/>
        <end position="202"/>
    </location>
</feature>
<accession>K0JLQ7</accession>
<protein>
    <recommendedName>
        <fullName evidence="4">Lipoprotein</fullName>
    </recommendedName>
</protein>
<dbReference type="HOGENOM" id="CLU_1352476_0_0_12"/>
<reference evidence="2 3" key="1">
    <citation type="journal article" date="2012" name="BMC Genomics">
        <title>Comparative genomics of Brachyspira pilosicoli strains: genome rearrangements, reductions and correlation of genetic compliment with phenotypic diversity.</title>
        <authorList>
            <person name="Mappley L.J."/>
            <person name="Black M.L."/>
            <person name="Abuoun M."/>
            <person name="Darby A.C."/>
            <person name="Woodward M.J."/>
            <person name="Parkhill J."/>
            <person name="Turner A.K."/>
            <person name="Bellgard M.I."/>
            <person name="La T."/>
            <person name="Phillips N.D."/>
            <person name="La Ragione R.M."/>
            <person name="Hampson D.J."/>
        </authorList>
    </citation>
    <scope>NUCLEOTIDE SEQUENCE [LARGE SCALE GENOMIC DNA]</scope>
    <source>
        <strain evidence="2">WesB</strain>
    </source>
</reference>
<dbReference type="PROSITE" id="PS51257">
    <property type="entry name" value="PROKAR_LIPOPROTEIN"/>
    <property type="match status" value="1"/>
</dbReference>
<evidence type="ECO:0000256" key="1">
    <source>
        <dbReference type="SAM" id="SignalP"/>
    </source>
</evidence>
<name>K0JLQ7_BRAPL</name>
<dbReference type="EMBL" id="HE793032">
    <property type="protein sequence ID" value="CCG58004.1"/>
    <property type="molecule type" value="Genomic_DNA"/>
</dbReference>
<proteinExistence type="predicted"/>
<sequence length="202" mass="23128">MKKYLIIICLIFIILSCAGSPTDSTTDNNNNNIALKDRAGRYTTDTLQMVLFNDGIINFIDSTGMLGAYKVGDANDTKTEFTFYGISGGLTVPYILDFQNKILTIGNKEQSFNKVDNNTDIKFYERKAKYYLKGINKSYVSITDYESYDSSTKWAIIFYKDNKEFKKRLVELVIENAKKLNPNLSLEEIEDVLGIKYIKKYL</sequence>
<evidence type="ECO:0000313" key="2">
    <source>
        <dbReference type="EMBL" id="CCG58004.1"/>
    </source>
</evidence>
<feature type="signal peptide" evidence="1">
    <location>
        <begin position="1"/>
        <end position="18"/>
    </location>
</feature>
<dbReference type="Proteomes" id="UP000003759">
    <property type="component" value="Chromosome"/>
</dbReference>
<gene>
    <name evidence="2" type="ORF">WESB_2542</name>
</gene>
<evidence type="ECO:0000313" key="3">
    <source>
        <dbReference type="Proteomes" id="UP000003759"/>
    </source>
</evidence>
<keyword evidence="1" id="KW-0732">Signal</keyword>
<dbReference type="PATRIC" id="fig|1161918.5.peg.2102"/>
<dbReference type="AlphaFoldDB" id="K0JLQ7"/>